<evidence type="ECO:0000256" key="1">
    <source>
        <dbReference type="SAM" id="MobiDB-lite"/>
    </source>
</evidence>
<evidence type="ECO:0000313" key="2">
    <source>
        <dbReference type="EMBL" id="MED6148489.1"/>
    </source>
</evidence>
<proteinExistence type="predicted"/>
<feature type="region of interest" description="Disordered" evidence="1">
    <location>
        <begin position="1"/>
        <end position="33"/>
    </location>
</feature>
<accession>A0ABU6TJG2</accession>
<dbReference type="Proteomes" id="UP001341840">
    <property type="component" value="Unassembled WGS sequence"/>
</dbReference>
<keyword evidence="3" id="KW-1185">Reference proteome</keyword>
<dbReference type="EMBL" id="JASCZI010091022">
    <property type="protein sequence ID" value="MED6148489.1"/>
    <property type="molecule type" value="Genomic_DNA"/>
</dbReference>
<feature type="compositionally biased region" description="Basic and acidic residues" evidence="1">
    <location>
        <begin position="74"/>
        <end position="87"/>
    </location>
</feature>
<gene>
    <name evidence="2" type="ORF">PIB30_053674</name>
</gene>
<name>A0ABU6TJG2_9FABA</name>
<reference evidence="2 3" key="1">
    <citation type="journal article" date="2023" name="Plants (Basel)">
        <title>Bridging the Gap: Combining Genomics and Transcriptomics Approaches to Understand Stylosanthes scabra, an Orphan Legume from the Brazilian Caatinga.</title>
        <authorList>
            <person name="Ferreira-Neto J.R.C."/>
            <person name="da Silva M.D."/>
            <person name="Binneck E."/>
            <person name="de Melo N.F."/>
            <person name="da Silva R.H."/>
            <person name="de Melo A.L.T.M."/>
            <person name="Pandolfi V."/>
            <person name="Bustamante F.O."/>
            <person name="Brasileiro-Vidal A.C."/>
            <person name="Benko-Iseppon A.M."/>
        </authorList>
    </citation>
    <scope>NUCLEOTIDE SEQUENCE [LARGE SCALE GENOMIC DNA]</scope>
    <source>
        <tissue evidence="2">Leaves</tissue>
    </source>
</reference>
<comment type="caution">
    <text evidence="2">The sequence shown here is derived from an EMBL/GenBank/DDBJ whole genome shotgun (WGS) entry which is preliminary data.</text>
</comment>
<feature type="region of interest" description="Disordered" evidence="1">
    <location>
        <begin position="71"/>
        <end position="96"/>
    </location>
</feature>
<protein>
    <submittedName>
        <fullName evidence="2">Uncharacterized protein</fullName>
    </submittedName>
</protein>
<sequence length="242" mass="27391">MVEEIPINNEEGGENNHPQPTLEKGIDQGNQTTHQLEAALRELLERQTREAAIATEEVRREKELAKKQQAILDEAEKREKDQSEKLNGKVPIPVDDDSRIADLQDRTWKPSTVATKITGREKSKHPFSPHILAEELPKKFRYPMEIEPYNGTTDPKHHLDAFKNRMLLLHEALHAPLEAPKDLPELILYHAKVLRNPPELSGPLQRGVHADRRFAVIGGFNGFGQRAKGGHTFPKISDQKTA</sequence>
<organism evidence="2 3">
    <name type="scientific">Stylosanthes scabra</name>
    <dbReference type="NCBI Taxonomy" id="79078"/>
    <lineage>
        <taxon>Eukaryota</taxon>
        <taxon>Viridiplantae</taxon>
        <taxon>Streptophyta</taxon>
        <taxon>Embryophyta</taxon>
        <taxon>Tracheophyta</taxon>
        <taxon>Spermatophyta</taxon>
        <taxon>Magnoliopsida</taxon>
        <taxon>eudicotyledons</taxon>
        <taxon>Gunneridae</taxon>
        <taxon>Pentapetalae</taxon>
        <taxon>rosids</taxon>
        <taxon>fabids</taxon>
        <taxon>Fabales</taxon>
        <taxon>Fabaceae</taxon>
        <taxon>Papilionoideae</taxon>
        <taxon>50 kb inversion clade</taxon>
        <taxon>dalbergioids sensu lato</taxon>
        <taxon>Dalbergieae</taxon>
        <taxon>Pterocarpus clade</taxon>
        <taxon>Stylosanthes</taxon>
    </lineage>
</organism>
<feature type="compositionally biased region" description="Low complexity" evidence="1">
    <location>
        <begin position="1"/>
        <end position="10"/>
    </location>
</feature>
<evidence type="ECO:0000313" key="3">
    <source>
        <dbReference type="Proteomes" id="UP001341840"/>
    </source>
</evidence>